<dbReference type="Gene3D" id="1.10.443.10">
    <property type="entry name" value="Intergrase catalytic core"/>
    <property type="match status" value="1"/>
</dbReference>
<dbReference type="GO" id="GO:0003677">
    <property type="term" value="F:DNA binding"/>
    <property type="evidence" value="ECO:0007669"/>
    <property type="project" value="UniProtKB-KW"/>
</dbReference>
<keyword evidence="6" id="KW-1185">Reference proteome</keyword>
<proteinExistence type="predicted"/>
<dbReference type="Pfam" id="PF00589">
    <property type="entry name" value="Phage_integrase"/>
    <property type="match status" value="1"/>
</dbReference>
<dbReference type="Gene3D" id="1.10.150.130">
    <property type="match status" value="1"/>
</dbReference>
<accession>A0A158BQQ2</accession>
<dbReference type="GO" id="GO:0006310">
    <property type="term" value="P:DNA recombination"/>
    <property type="evidence" value="ECO:0007669"/>
    <property type="project" value="UniProtKB-KW"/>
</dbReference>
<sequence length="415" mass="46110">MLDTYLVAPKTLKRLRSGPSGVFIDDFADALERDGYSATSAIRYLRAADHLGRFMLAHGGTLVDTGPQTPENFFRHLPTCTCPEVKGGRTGHHVYFGAKRFREYLIEIGVCQGDKPSIAEIREPAIVDDFRRWLRKHRGAKEPTIRLYCRDAAVILKVLGDDTSQWDPKQIRTFLLNSACSCGASTAEKRVTSARAFLRYLGVHDLCRPGLDQAVPSLAHWRLASLPRCLSADEVDRLIAACDDDSRRRLRDRAIVLLLVRLGVRAGDLANLRFSDIEWNSGTLRVLGKGRYEVRLPLPQDAGEALLRYLESRPQLAGSDHVFVRNIAPVKPYISGDGISSVVKRALKRAGVSSPAKGAHLLRHTAATEMLRHGLPLEQIGLILRHRGIDTTAYYAKVDVALLSQIAQPWPEVAK</sequence>
<dbReference type="InterPro" id="IPR050090">
    <property type="entry name" value="Tyrosine_recombinase_XerCD"/>
</dbReference>
<name>A0A158BQQ2_9BURK</name>
<dbReference type="InterPro" id="IPR004107">
    <property type="entry name" value="Integrase_SAM-like_N"/>
</dbReference>
<dbReference type="AlphaFoldDB" id="A0A158BQQ2"/>
<evidence type="ECO:0000256" key="1">
    <source>
        <dbReference type="ARBA" id="ARBA00022908"/>
    </source>
</evidence>
<dbReference type="InterPro" id="IPR002104">
    <property type="entry name" value="Integrase_catalytic"/>
</dbReference>
<evidence type="ECO:0000256" key="3">
    <source>
        <dbReference type="ARBA" id="ARBA00023172"/>
    </source>
</evidence>
<dbReference type="STRING" id="1777143.AWB82_04436"/>
<evidence type="ECO:0000313" key="6">
    <source>
        <dbReference type="Proteomes" id="UP000054596"/>
    </source>
</evidence>
<keyword evidence="1" id="KW-0229">DNA integration</keyword>
<reference evidence="5" key="1">
    <citation type="submission" date="2016-01" db="EMBL/GenBank/DDBJ databases">
        <authorList>
            <person name="Peeters C."/>
        </authorList>
    </citation>
    <scope>NUCLEOTIDE SEQUENCE [LARGE SCALE GENOMIC DNA]</scope>
    <source>
        <strain evidence="5">LMG 29325</strain>
    </source>
</reference>
<comment type="caution">
    <text evidence="5">The sequence shown here is derived from an EMBL/GenBank/DDBJ whole genome shotgun (WGS) entry which is preliminary data.</text>
</comment>
<dbReference type="GO" id="GO:0015074">
    <property type="term" value="P:DNA integration"/>
    <property type="evidence" value="ECO:0007669"/>
    <property type="project" value="UniProtKB-KW"/>
</dbReference>
<dbReference type="InterPro" id="IPR010998">
    <property type="entry name" value="Integrase_recombinase_N"/>
</dbReference>
<dbReference type="PANTHER" id="PTHR30349">
    <property type="entry name" value="PHAGE INTEGRASE-RELATED"/>
    <property type="match status" value="1"/>
</dbReference>
<gene>
    <name evidence="5" type="ORF">AWB82_04436</name>
</gene>
<dbReference type="PROSITE" id="PS51898">
    <property type="entry name" value="TYR_RECOMBINASE"/>
    <property type="match status" value="1"/>
</dbReference>
<protein>
    <submittedName>
        <fullName evidence="5">Integrase family protein</fullName>
    </submittedName>
</protein>
<evidence type="ECO:0000259" key="4">
    <source>
        <dbReference type="PROSITE" id="PS51898"/>
    </source>
</evidence>
<dbReference type="InterPro" id="IPR011010">
    <property type="entry name" value="DNA_brk_join_enz"/>
</dbReference>
<dbReference type="SUPFAM" id="SSF56349">
    <property type="entry name" value="DNA breaking-rejoining enzymes"/>
    <property type="match status" value="1"/>
</dbReference>
<dbReference type="Pfam" id="PF02899">
    <property type="entry name" value="Phage_int_SAM_1"/>
    <property type="match status" value="1"/>
</dbReference>
<dbReference type="RefSeq" id="WP_200818174.1">
    <property type="nucleotide sequence ID" value="NZ_FCOJ02000034.1"/>
</dbReference>
<dbReference type="InterPro" id="IPR013762">
    <property type="entry name" value="Integrase-like_cat_sf"/>
</dbReference>
<organism evidence="5 6">
    <name type="scientific">Caballeronia glebae</name>
    <dbReference type="NCBI Taxonomy" id="1777143"/>
    <lineage>
        <taxon>Bacteria</taxon>
        <taxon>Pseudomonadati</taxon>
        <taxon>Pseudomonadota</taxon>
        <taxon>Betaproteobacteria</taxon>
        <taxon>Burkholderiales</taxon>
        <taxon>Burkholderiaceae</taxon>
        <taxon>Caballeronia</taxon>
    </lineage>
</organism>
<dbReference type="EMBL" id="FCOJ02000034">
    <property type="protein sequence ID" value="SAK72439.1"/>
    <property type="molecule type" value="Genomic_DNA"/>
</dbReference>
<dbReference type="PANTHER" id="PTHR30349:SF90">
    <property type="entry name" value="TYROSINE RECOMBINASE XERD"/>
    <property type="match status" value="1"/>
</dbReference>
<evidence type="ECO:0000313" key="5">
    <source>
        <dbReference type="EMBL" id="SAK72439.1"/>
    </source>
</evidence>
<keyword evidence="3" id="KW-0233">DNA recombination</keyword>
<keyword evidence="2" id="KW-0238">DNA-binding</keyword>
<feature type="domain" description="Tyr recombinase" evidence="4">
    <location>
        <begin position="225"/>
        <end position="408"/>
    </location>
</feature>
<evidence type="ECO:0000256" key="2">
    <source>
        <dbReference type="ARBA" id="ARBA00023125"/>
    </source>
</evidence>
<dbReference type="Proteomes" id="UP000054596">
    <property type="component" value="Unassembled WGS sequence"/>
</dbReference>